<protein>
    <recommendedName>
        <fullName evidence="2">Copper amine oxidase-like N-terminal domain-containing protein</fullName>
    </recommendedName>
</protein>
<dbReference type="InterPro" id="IPR012854">
    <property type="entry name" value="Cu_amine_oxidase-like_N"/>
</dbReference>
<organism evidence="3 4">
    <name type="scientific">Paenibacillus pini JCM 16418</name>
    <dbReference type="NCBI Taxonomy" id="1236976"/>
    <lineage>
        <taxon>Bacteria</taxon>
        <taxon>Bacillati</taxon>
        <taxon>Bacillota</taxon>
        <taxon>Bacilli</taxon>
        <taxon>Bacillales</taxon>
        <taxon>Paenibacillaceae</taxon>
        <taxon>Paenibacillus</taxon>
    </lineage>
</organism>
<keyword evidence="1" id="KW-0732">Signal</keyword>
<dbReference type="Proteomes" id="UP000019364">
    <property type="component" value="Unassembled WGS sequence"/>
</dbReference>
<name>W7YDF2_9BACL</name>
<evidence type="ECO:0000313" key="4">
    <source>
        <dbReference type="Proteomes" id="UP000019364"/>
    </source>
</evidence>
<gene>
    <name evidence="3" type="ORF">JCM16418_3066</name>
</gene>
<reference evidence="3 4" key="1">
    <citation type="journal article" date="2014" name="Genome Announc.">
        <title>Draft Genome Sequence of Paenibacillus pini JCM 16418T, Isolated from the Rhizosphere of Pine Tree.</title>
        <authorList>
            <person name="Yuki M."/>
            <person name="Oshima K."/>
            <person name="Suda W."/>
            <person name="Oshida Y."/>
            <person name="Kitamura K."/>
            <person name="Iida Y."/>
            <person name="Hattori M."/>
            <person name="Ohkuma M."/>
        </authorList>
    </citation>
    <scope>NUCLEOTIDE SEQUENCE [LARGE SCALE GENOMIC DNA]</scope>
    <source>
        <strain evidence="3 4">JCM 16418</strain>
    </source>
</reference>
<sequence>MLSKKWVIVSVAAVVLSGTSIMAFAKANPIKVMLNGTEFVTEIAPQKMNDQIMLSVQDLAHIFGKRVSFDNKQNAVHVNNKSQMLVAETEDHTVQITGDQGEMGIVEHLELKTPEFSRAIPGINVDNPTYAPVIISADVDGDGQKEWIIILTTGYGTGVYESKVFVVNAITGKEIPVEDAKTLFLKQFNGQFSEKGASLNISDKDFVIPPTKIQTDASNRFTHPSVGSIIQYDVEGDLLKATTAVQLSPTEFVGDVTIEYSFKNGVLQGNTVDFTLYPEYKS</sequence>
<dbReference type="AlphaFoldDB" id="W7YDF2"/>
<keyword evidence="4" id="KW-1185">Reference proteome</keyword>
<feature type="signal peptide" evidence="1">
    <location>
        <begin position="1"/>
        <end position="25"/>
    </location>
</feature>
<dbReference type="eggNOG" id="ENOG5030IST">
    <property type="taxonomic scope" value="Bacteria"/>
</dbReference>
<dbReference type="RefSeq" id="WP_036649904.1">
    <property type="nucleotide sequence ID" value="NZ_BAVZ01000009.1"/>
</dbReference>
<proteinExistence type="predicted"/>
<dbReference type="EMBL" id="BAVZ01000009">
    <property type="protein sequence ID" value="GAF08955.1"/>
    <property type="molecule type" value="Genomic_DNA"/>
</dbReference>
<accession>W7YDF2</accession>
<dbReference type="OrthoDB" id="2696313at2"/>
<dbReference type="Pfam" id="PF07833">
    <property type="entry name" value="Cu_amine_oxidN1"/>
    <property type="match status" value="1"/>
</dbReference>
<comment type="caution">
    <text evidence="3">The sequence shown here is derived from an EMBL/GenBank/DDBJ whole genome shotgun (WGS) entry which is preliminary data.</text>
</comment>
<feature type="domain" description="Copper amine oxidase-like N-terminal" evidence="2">
    <location>
        <begin position="34"/>
        <end position="103"/>
    </location>
</feature>
<evidence type="ECO:0000259" key="2">
    <source>
        <dbReference type="Pfam" id="PF07833"/>
    </source>
</evidence>
<evidence type="ECO:0000256" key="1">
    <source>
        <dbReference type="SAM" id="SignalP"/>
    </source>
</evidence>
<feature type="chain" id="PRO_5004907265" description="Copper amine oxidase-like N-terminal domain-containing protein" evidence="1">
    <location>
        <begin position="26"/>
        <end position="282"/>
    </location>
</feature>
<evidence type="ECO:0000313" key="3">
    <source>
        <dbReference type="EMBL" id="GAF08955.1"/>
    </source>
</evidence>
<dbReference type="STRING" id="1236976.JCM16418_3066"/>